<evidence type="ECO:0000313" key="2">
    <source>
        <dbReference type="EMBL" id="KAF5845829.1"/>
    </source>
</evidence>
<dbReference type="Proteomes" id="UP000624244">
    <property type="component" value="Unassembled WGS sequence"/>
</dbReference>
<proteinExistence type="predicted"/>
<feature type="region of interest" description="Disordered" evidence="1">
    <location>
        <begin position="32"/>
        <end position="64"/>
    </location>
</feature>
<evidence type="ECO:0000313" key="3">
    <source>
        <dbReference type="Proteomes" id="UP000624244"/>
    </source>
</evidence>
<sequence length="64" mass="6792">MACPPQLRTLILRQDRFIISCDSCKLNIAEPGTVGDKGSVPPYPPIIRTDLAPDNGRGGEGGRG</sequence>
<comment type="caution">
    <text evidence="2">The sequence shown here is derived from an EMBL/GenBank/DDBJ whole genome shotgun (WGS) entry which is preliminary data.</text>
</comment>
<gene>
    <name evidence="2" type="ORF">GGP41_009550</name>
</gene>
<evidence type="ECO:0000256" key="1">
    <source>
        <dbReference type="SAM" id="MobiDB-lite"/>
    </source>
</evidence>
<accession>A0A8H5ZBY1</accession>
<dbReference type="EMBL" id="WNKQ01000018">
    <property type="protein sequence ID" value="KAF5845829.1"/>
    <property type="molecule type" value="Genomic_DNA"/>
</dbReference>
<reference evidence="2" key="1">
    <citation type="submission" date="2019-11" db="EMBL/GenBank/DDBJ databases">
        <title>Bipolaris sorokiniana Genome sequencing.</title>
        <authorList>
            <person name="Wang H."/>
        </authorList>
    </citation>
    <scope>NUCLEOTIDE SEQUENCE</scope>
</reference>
<protein>
    <submittedName>
        <fullName evidence="2">Uncharacterized protein</fullName>
    </submittedName>
</protein>
<dbReference type="AlphaFoldDB" id="A0A8H5ZBY1"/>
<name>A0A8H5ZBY1_COCSA</name>
<organism evidence="2 3">
    <name type="scientific">Cochliobolus sativus</name>
    <name type="common">Common root rot and spot blotch fungus</name>
    <name type="synonym">Bipolaris sorokiniana</name>
    <dbReference type="NCBI Taxonomy" id="45130"/>
    <lineage>
        <taxon>Eukaryota</taxon>
        <taxon>Fungi</taxon>
        <taxon>Dikarya</taxon>
        <taxon>Ascomycota</taxon>
        <taxon>Pezizomycotina</taxon>
        <taxon>Dothideomycetes</taxon>
        <taxon>Pleosporomycetidae</taxon>
        <taxon>Pleosporales</taxon>
        <taxon>Pleosporineae</taxon>
        <taxon>Pleosporaceae</taxon>
        <taxon>Bipolaris</taxon>
    </lineage>
</organism>